<dbReference type="InterPro" id="IPR011990">
    <property type="entry name" value="TPR-like_helical_dom_sf"/>
</dbReference>
<dbReference type="Pfam" id="PF01535">
    <property type="entry name" value="PPR"/>
    <property type="match status" value="3"/>
</dbReference>
<dbReference type="GO" id="GO:0003723">
    <property type="term" value="F:RNA binding"/>
    <property type="evidence" value="ECO:0007669"/>
    <property type="project" value="InterPro"/>
</dbReference>
<reference evidence="2 3" key="1">
    <citation type="journal article" date="2019" name="G3 (Bethesda)">
        <title>Sequencing of a Wild Apple (Malus baccata) Genome Unravels the Differences Between Cultivated and Wild Apple Species Regarding Disease Resistance and Cold Tolerance.</title>
        <authorList>
            <person name="Chen X."/>
        </authorList>
    </citation>
    <scope>NUCLEOTIDE SEQUENCE [LARGE SCALE GENOMIC DNA]</scope>
    <source>
        <strain evidence="3">cv. Shandingzi</strain>
        <tissue evidence="2">Leaves</tissue>
    </source>
</reference>
<dbReference type="InterPro" id="IPR046960">
    <property type="entry name" value="PPR_At4g14850-like_plant"/>
</dbReference>
<proteinExistence type="predicted"/>
<keyword evidence="3" id="KW-1185">Reference proteome</keyword>
<dbReference type="EMBL" id="VIEB01001564">
    <property type="protein sequence ID" value="TQD71373.1"/>
    <property type="molecule type" value="Genomic_DNA"/>
</dbReference>
<dbReference type="GO" id="GO:0009451">
    <property type="term" value="P:RNA modification"/>
    <property type="evidence" value="ECO:0007669"/>
    <property type="project" value="InterPro"/>
</dbReference>
<evidence type="ECO:0008006" key="4">
    <source>
        <dbReference type="Google" id="ProtNLM"/>
    </source>
</evidence>
<organism evidence="2 3">
    <name type="scientific">Malus baccata</name>
    <name type="common">Siberian crab apple</name>
    <name type="synonym">Pyrus baccata</name>
    <dbReference type="NCBI Taxonomy" id="106549"/>
    <lineage>
        <taxon>Eukaryota</taxon>
        <taxon>Viridiplantae</taxon>
        <taxon>Streptophyta</taxon>
        <taxon>Embryophyta</taxon>
        <taxon>Tracheophyta</taxon>
        <taxon>Spermatophyta</taxon>
        <taxon>Magnoliopsida</taxon>
        <taxon>eudicotyledons</taxon>
        <taxon>Gunneridae</taxon>
        <taxon>Pentapetalae</taxon>
        <taxon>rosids</taxon>
        <taxon>fabids</taxon>
        <taxon>Rosales</taxon>
        <taxon>Rosaceae</taxon>
        <taxon>Amygdaloideae</taxon>
        <taxon>Maleae</taxon>
        <taxon>Malus</taxon>
    </lineage>
</organism>
<dbReference type="InterPro" id="IPR002885">
    <property type="entry name" value="PPR_rpt"/>
</dbReference>
<name>A0A540KAY3_MALBA</name>
<dbReference type="Gene3D" id="1.25.40.10">
    <property type="entry name" value="Tetratricopeptide repeat domain"/>
    <property type="match status" value="2"/>
</dbReference>
<dbReference type="STRING" id="106549.A0A540KAY3"/>
<protein>
    <recommendedName>
        <fullName evidence="4">Pentatricopeptide repeat-containing protein</fullName>
    </recommendedName>
</protein>
<evidence type="ECO:0000313" key="2">
    <source>
        <dbReference type="EMBL" id="TQD71373.1"/>
    </source>
</evidence>
<dbReference type="PANTHER" id="PTHR47926:SF407">
    <property type="entry name" value="(WILD MALAYSIAN BANANA) HYPOTHETICAL PROTEIN"/>
    <property type="match status" value="1"/>
</dbReference>
<accession>A0A540KAY3</accession>
<evidence type="ECO:0000313" key="3">
    <source>
        <dbReference type="Proteomes" id="UP000315295"/>
    </source>
</evidence>
<keyword evidence="1" id="KW-0677">Repeat</keyword>
<dbReference type="Proteomes" id="UP000315295">
    <property type="component" value="Unassembled WGS sequence"/>
</dbReference>
<evidence type="ECO:0000256" key="1">
    <source>
        <dbReference type="ARBA" id="ARBA00022737"/>
    </source>
</evidence>
<comment type="caution">
    <text evidence="2">The sequence shown here is derived from an EMBL/GenBank/DDBJ whole genome shotgun (WGS) entry which is preliminary data.</text>
</comment>
<gene>
    <name evidence="2" type="ORF">C1H46_043096</name>
</gene>
<sequence length="364" mass="40397">MLVSLRPKSFPGLPDLRISGLKWLSNAAATQNPEDNLRSFFTGRMNPTQTDYELALVSDLKSRSSLAASFQGQQIHSLVLKAGLDSNNFIRNSLINTHAKCGFIADAELLFDSCYKLDSGVLQYYGCWLFDKIHVKDVASWGTRIDGYVQVEWLSEALMMYRAMLCNGLGANDFMLVDLISACGRSKAVHEGTLKEARWADKYIVENSIPLNDNLSAALIDMYAKCGSINTALEVLFQIRDKTSTVSPWNAIICGSAMYGHAKLSLEIFSDLQKRYIKLNSITFIGVLSACCHAGFMEAGESLERGEMAAESLTRLQPSHGPVKSSPIQFIRGCREVAITVFRLCGQYILQNLGSQYILQKLRD</sequence>
<dbReference type="AlphaFoldDB" id="A0A540KAY3"/>
<dbReference type="PANTHER" id="PTHR47926">
    <property type="entry name" value="PENTATRICOPEPTIDE REPEAT-CONTAINING PROTEIN"/>
    <property type="match status" value="1"/>
</dbReference>